<feature type="region of interest" description="Disordered" evidence="9">
    <location>
        <begin position="982"/>
        <end position="1027"/>
    </location>
</feature>
<feature type="compositionally biased region" description="Acidic residues" evidence="9">
    <location>
        <begin position="1119"/>
        <end position="1130"/>
    </location>
</feature>
<dbReference type="GO" id="GO:0004352">
    <property type="term" value="F:glutamate dehydrogenase (NAD+) activity"/>
    <property type="evidence" value="ECO:0007669"/>
    <property type="project" value="TreeGrafter"/>
</dbReference>
<dbReference type="InterPro" id="IPR036291">
    <property type="entry name" value="NAD(P)-bd_dom_sf"/>
</dbReference>
<protein>
    <recommendedName>
        <fullName evidence="3">glutamate dehydrogenase [NAD(P)(+)]</fullName>
        <ecNumber evidence="3">1.4.1.3</ecNumber>
    </recommendedName>
</protein>
<dbReference type="Pfam" id="PF00208">
    <property type="entry name" value="ELFV_dehydrog"/>
    <property type="match status" value="1"/>
</dbReference>
<dbReference type="OrthoDB" id="6718861at2759"/>
<name>A0A7R9BV40_9CRUS</name>
<dbReference type="InterPro" id="IPR033524">
    <property type="entry name" value="Glu/Leu/Phe/Val_DH_AS"/>
</dbReference>
<dbReference type="PROSITE" id="PS00074">
    <property type="entry name" value="GLFV_DEHYDROGENASE"/>
    <property type="match status" value="1"/>
</dbReference>
<evidence type="ECO:0000256" key="4">
    <source>
        <dbReference type="ARBA" id="ARBA00023002"/>
    </source>
</evidence>
<feature type="compositionally biased region" description="Low complexity" evidence="9">
    <location>
        <begin position="1143"/>
        <end position="1152"/>
    </location>
</feature>
<evidence type="ECO:0000313" key="11">
    <source>
        <dbReference type="EMBL" id="CAD7281183.1"/>
    </source>
</evidence>
<dbReference type="SUPFAM" id="SSF51735">
    <property type="entry name" value="NAD(P)-binding Rossmann-fold domains"/>
    <property type="match status" value="1"/>
</dbReference>
<keyword evidence="5" id="KW-0496">Mitochondrion</keyword>
<evidence type="ECO:0000256" key="8">
    <source>
        <dbReference type="RuleBase" id="RU004417"/>
    </source>
</evidence>
<dbReference type="InterPro" id="IPR046346">
    <property type="entry name" value="Aminoacid_DH-like_N_sf"/>
</dbReference>
<keyword evidence="4 8" id="KW-0560">Oxidoreductase</keyword>
<dbReference type="Gene3D" id="3.40.50.720">
    <property type="entry name" value="NAD(P)-binding Rossmann-like Domain"/>
    <property type="match status" value="1"/>
</dbReference>
<dbReference type="GO" id="GO:0006538">
    <property type="term" value="P:L-glutamate catabolic process"/>
    <property type="evidence" value="ECO:0007669"/>
    <property type="project" value="TreeGrafter"/>
</dbReference>
<feature type="compositionally biased region" description="Basic and acidic residues" evidence="9">
    <location>
        <begin position="1104"/>
        <end position="1118"/>
    </location>
</feature>
<dbReference type="Gene3D" id="1.10.287.140">
    <property type="match status" value="1"/>
</dbReference>
<accession>A0A7R9BV40</accession>
<feature type="compositionally biased region" description="Basic and acidic residues" evidence="9">
    <location>
        <begin position="1073"/>
        <end position="1090"/>
    </location>
</feature>
<feature type="domain" description="Glutamate/phenylalanine/leucine/valine/L-tryptophan dehydrogenase C-terminal" evidence="10">
    <location>
        <begin position="261"/>
        <end position="567"/>
    </location>
</feature>
<comment type="catalytic activity">
    <reaction evidence="7">
        <text>L-glutamate + NADP(+) + H2O = 2-oxoglutarate + NH4(+) + NADPH + H(+)</text>
        <dbReference type="Rhea" id="RHEA:11612"/>
        <dbReference type="ChEBI" id="CHEBI:15377"/>
        <dbReference type="ChEBI" id="CHEBI:15378"/>
        <dbReference type="ChEBI" id="CHEBI:16810"/>
        <dbReference type="ChEBI" id="CHEBI:28938"/>
        <dbReference type="ChEBI" id="CHEBI:29985"/>
        <dbReference type="ChEBI" id="CHEBI:57783"/>
        <dbReference type="ChEBI" id="CHEBI:58349"/>
        <dbReference type="EC" id="1.4.1.3"/>
    </reaction>
</comment>
<dbReference type="PANTHER" id="PTHR11606:SF7">
    <property type="entry name" value="GLUTAMATE DEHYDROGENASE"/>
    <property type="match status" value="1"/>
</dbReference>
<feature type="compositionally biased region" description="Basic and acidic residues" evidence="9">
    <location>
        <begin position="870"/>
        <end position="879"/>
    </location>
</feature>
<dbReference type="PANTHER" id="PTHR11606">
    <property type="entry name" value="GLUTAMATE DEHYDROGENASE"/>
    <property type="match status" value="1"/>
</dbReference>
<evidence type="ECO:0000256" key="6">
    <source>
        <dbReference type="ARBA" id="ARBA00047867"/>
    </source>
</evidence>
<dbReference type="EMBL" id="OA884711">
    <property type="protein sequence ID" value="CAD7281183.1"/>
    <property type="molecule type" value="Genomic_DNA"/>
</dbReference>
<evidence type="ECO:0000313" key="12">
    <source>
        <dbReference type="Proteomes" id="UP000678499"/>
    </source>
</evidence>
<feature type="region of interest" description="Disordered" evidence="9">
    <location>
        <begin position="852"/>
        <end position="895"/>
    </location>
</feature>
<dbReference type="InterPro" id="IPR033922">
    <property type="entry name" value="NAD_bind_Glu_DH"/>
</dbReference>
<evidence type="ECO:0000256" key="1">
    <source>
        <dbReference type="ARBA" id="ARBA00004173"/>
    </source>
</evidence>
<dbReference type="Pfam" id="PF02812">
    <property type="entry name" value="ELFV_dehydrog_N"/>
    <property type="match status" value="1"/>
</dbReference>
<gene>
    <name evidence="11" type="ORF">NMOB1V02_LOCUS8834</name>
</gene>
<feature type="compositionally biased region" description="Acidic residues" evidence="9">
    <location>
        <begin position="880"/>
        <end position="890"/>
    </location>
</feature>
<dbReference type="InterPro" id="IPR006096">
    <property type="entry name" value="Glu/Leu/Phe/Val/Trp_DH_C"/>
</dbReference>
<dbReference type="Gene3D" id="3.40.50.10860">
    <property type="entry name" value="Leucine Dehydrogenase, chain A, domain 1"/>
    <property type="match status" value="1"/>
</dbReference>
<dbReference type="GO" id="GO:0005739">
    <property type="term" value="C:mitochondrion"/>
    <property type="evidence" value="ECO:0007669"/>
    <property type="project" value="UniProtKB-SubCell"/>
</dbReference>
<dbReference type="EMBL" id="CAJPEX010002674">
    <property type="protein sequence ID" value="CAG0921335.1"/>
    <property type="molecule type" value="Genomic_DNA"/>
</dbReference>
<feature type="compositionally biased region" description="Basic and acidic residues" evidence="9">
    <location>
        <begin position="626"/>
        <end position="671"/>
    </location>
</feature>
<sequence length="1173" mass="131909">MAVRGIFSAVGKWKSTSCAAPRGFLVPSSLTSSDQLDGNRSWYHHKIPERLKHVPDASNPLFFDMVEYFFHRGWQVIEDQLIDAMVNVKGVDDNRKMVKGLLTIIRPCAALLEVHFPLKRDDGSYEMIQGFRAQHSQHRLPCKGGIRYSMDVCADEVRALAALMTFKCAVTDVPFGGGKAGLRIDPKKYSVGELERITRGFAMELAKKGFLGPSIDVPAPDIGTGEREMSWIAHTFAQTIGHAELNAAACVTGKPINQGGIHGRVSGTGRGVFHAVDQFIKNEQWMSQCDLTPGWPGKTYVCQGFGNVGFHTCRYFSRKGAKLLGVVEYNSALFNKDGIDPVDLKDYADSNNGSIKGYPKAEESPKVYHSVNSFFTNGNDLIYHECDIFVPAAVEQVITKDNAAKMNCKMIAEGANGPLTPAADKILIDKKVLIVPDLFCNAGGVTVSYFEWLKNLNHVSYGRLHFKYERDSNFLLLGSVEESLRNILESAGIDSKLVKILPTHEYMMKMSGASERDIVNSGLEYSMERSAKAIMKTAFKYNLGLDLRVAAYVNAIEKIFDTYRHAGLILATGPSNELRFVVQKDIEVIFCVFGGRKKNMDENEEAQEAFVRQTASMVQLKAELARKQKEAEERRTERDVQEPDRLARLKQLSESKKVKKAEDSGTEKQFDDGLSSEGEQDAISSGAYKKKLEEKARLYESLSKDRSTIGDEILSEVSLVDFERKNIEDLRHSRSPERRNEAVEDLPFVKPVEERRGLSTKDRAWENPRQKEGSVHYQDVLQDEVRDHGVGYYAFSTDEATRLLQQQRLDELRRSTKAARSKAVDTAAERKLALEERLRKVRQRKRLRAGLPLTEEDLEDAPPKPAEIIPTKEESVDAEQKEEEEGEEKESVEKKKKKIVRPWDFGKIGVKMGIEVRDHGVGYYAFSTDEATRLLQQQRLDELRRSTKAARSKAVDTAAERKSALEERLRKVRQRKRLRAGLPLTEEDLEDAPPKPAEIIPTKEESVDAEQKEEEEGEEKESVEKKKKKIVRPWDFGKIGVKMGIEYTEKCWFRERREERLSDFAPPPTYAAEKTEGLSKKPFSRTKETPEFNSVAPPSSYATDRQKPRLPDVQHGIDESCDDDESDENDYGPLPAPAPNMTLEAAAGGAESEDALAASLAAARKKWEQSHST</sequence>
<feature type="region of interest" description="Disordered" evidence="9">
    <location>
        <begin position="626"/>
        <end position="682"/>
    </location>
</feature>
<organism evidence="11">
    <name type="scientific">Notodromas monacha</name>
    <dbReference type="NCBI Taxonomy" id="399045"/>
    <lineage>
        <taxon>Eukaryota</taxon>
        <taxon>Metazoa</taxon>
        <taxon>Ecdysozoa</taxon>
        <taxon>Arthropoda</taxon>
        <taxon>Crustacea</taxon>
        <taxon>Oligostraca</taxon>
        <taxon>Ostracoda</taxon>
        <taxon>Podocopa</taxon>
        <taxon>Podocopida</taxon>
        <taxon>Cypridocopina</taxon>
        <taxon>Cypridoidea</taxon>
        <taxon>Cyprididae</taxon>
        <taxon>Notodromas</taxon>
    </lineage>
</organism>
<comment type="similarity">
    <text evidence="2 8">Belongs to the Glu/Leu/Phe/Val dehydrogenases family.</text>
</comment>
<feature type="compositionally biased region" description="Basic and acidic residues" evidence="9">
    <location>
        <begin position="1001"/>
        <end position="1010"/>
    </location>
</feature>
<feature type="region of interest" description="Disordered" evidence="9">
    <location>
        <begin position="755"/>
        <end position="779"/>
    </location>
</feature>
<proteinExistence type="inferred from homology"/>
<evidence type="ECO:0000256" key="9">
    <source>
        <dbReference type="SAM" id="MobiDB-lite"/>
    </source>
</evidence>
<dbReference type="FunFam" id="3.40.50.720:FF:000100">
    <property type="entry name" value="Glutamate dehydrogenase 1, mitochondrial"/>
    <property type="match status" value="1"/>
</dbReference>
<keyword evidence="12" id="KW-1185">Reference proteome</keyword>
<evidence type="ECO:0000256" key="3">
    <source>
        <dbReference type="ARBA" id="ARBA00012889"/>
    </source>
</evidence>
<feature type="compositionally biased region" description="Basic and acidic residues" evidence="9">
    <location>
        <begin position="755"/>
        <end position="774"/>
    </location>
</feature>
<dbReference type="Proteomes" id="UP000678499">
    <property type="component" value="Unassembled WGS sequence"/>
</dbReference>
<evidence type="ECO:0000259" key="10">
    <source>
        <dbReference type="SMART" id="SM00839"/>
    </source>
</evidence>
<feature type="region of interest" description="Disordered" evidence="9">
    <location>
        <begin position="944"/>
        <end position="963"/>
    </location>
</feature>
<dbReference type="Pfam" id="PF13300">
    <property type="entry name" value="DUF4078"/>
    <property type="match status" value="2"/>
</dbReference>
<evidence type="ECO:0000256" key="5">
    <source>
        <dbReference type="ARBA" id="ARBA00023128"/>
    </source>
</evidence>
<dbReference type="CDD" id="cd01076">
    <property type="entry name" value="NAD_bind_1_Glu_DH"/>
    <property type="match status" value="1"/>
</dbReference>
<dbReference type="SUPFAM" id="SSF53223">
    <property type="entry name" value="Aminoacid dehydrogenase-like, N-terminal domain"/>
    <property type="match status" value="1"/>
</dbReference>
<dbReference type="InterPro" id="IPR006095">
    <property type="entry name" value="Glu/Leu/Phe/Val/Trp_DH"/>
</dbReference>
<evidence type="ECO:0000256" key="2">
    <source>
        <dbReference type="ARBA" id="ARBA00006382"/>
    </source>
</evidence>
<comment type="subcellular location">
    <subcellularLocation>
        <location evidence="1">Mitochondrion</location>
    </subcellularLocation>
</comment>
<comment type="catalytic activity">
    <reaction evidence="6">
        <text>L-glutamate + NAD(+) + H2O = 2-oxoglutarate + NH4(+) + NADH + H(+)</text>
        <dbReference type="Rhea" id="RHEA:15133"/>
        <dbReference type="ChEBI" id="CHEBI:15377"/>
        <dbReference type="ChEBI" id="CHEBI:15378"/>
        <dbReference type="ChEBI" id="CHEBI:16810"/>
        <dbReference type="ChEBI" id="CHEBI:28938"/>
        <dbReference type="ChEBI" id="CHEBI:29985"/>
        <dbReference type="ChEBI" id="CHEBI:57540"/>
        <dbReference type="ChEBI" id="CHEBI:57945"/>
        <dbReference type="EC" id="1.4.1.3"/>
    </reaction>
</comment>
<dbReference type="PRINTS" id="PR00082">
    <property type="entry name" value="GLFDHDRGNASE"/>
</dbReference>
<evidence type="ECO:0000256" key="7">
    <source>
        <dbReference type="ARBA" id="ARBA00048577"/>
    </source>
</evidence>
<feature type="compositionally biased region" description="Acidic residues" evidence="9">
    <location>
        <begin position="1011"/>
        <end position="1021"/>
    </location>
</feature>
<reference evidence="11" key="1">
    <citation type="submission" date="2020-11" db="EMBL/GenBank/DDBJ databases">
        <authorList>
            <person name="Tran Van P."/>
        </authorList>
    </citation>
    <scope>NUCLEOTIDE SEQUENCE</scope>
</reference>
<dbReference type="SMART" id="SM00839">
    <property type="entry name" value="ELFV_dehydrog"/>
    <property type="match status" value="1"/>
</dbReference>
<dbReference type="AlphaFoldDB" id="A0A7R9BV40"/>
<feature type="region of interest" description="Disordered" evidence="9">
    <location>
        <begin position="1063"/>
        <end position="1152"/>
    </location>
</feature>
<dbReference type="InterPro" id="IPR006097">
    <property type="entry name" value="Glu/Leu/Phe/Val/Trp_DH_dimer"/>
</dbReference>
<dbReference type="EC" id="1.4.1.3" evidence="3"/>